<keyword evidence="4" id="KW-1185">Reference proteome</keyword>
<evidence type="ECO:0000256" key="2">
    <source>
        <dbReference type="ARBA" id="ARBA00022649"/>
    </source>
</evidence>
<protein>
    <submittedName>
        <fullName evidence="3">Addiction module RelE/StbE family toxin</fullName>
    </submittedName>
</protein>
<keyword evidence="2" id="KW-1277">Toxin-antitoxin system</keyword>
<dbReference type="EMBL" id="QAOH01000047">
    <property type="protein sequence ID" value="PTQ64110.1"/>
    <property type="molecule type" value="Genomic_DNA"/>
</dbReference>
<dbReference type="OrthoDB" id="595470at2"/>
<evidence type="ECO:0000313" key="4">
    <source>
        <dbReference type="Proteomes" id="UP000244077"/>
    </source>
</evidence>
<gene>
    <name evidence="3" type="ORF">C8N42_1474</name>
</gene>
<comment type="caution">
    <text evidence="3">The sequence shown here is derived from an EMBL/GenBank/DDBJ whole genome shotgun (WGS) entry which is preliminary data.</text>
</comment>
<dbReference type="Pfam" id="PF05016">
    <property type="entry name" value="ParE_toxin"/>
    <property type="match status" value="1"/>
</dbReference>
<dbReference type="PANTHER" id="PTHR33755">
    <property type="entry name" value="TOXIN PARE1-RELATED"/>
    <property type="match status" value="1"/>
</dbReference>
<comment type="similarity">
    <text evidence="1">Belongs to the RelE toxin family.</text>
</comment>
<name>A0A2T5GXV4_9RHOB</name>
<evidence type="ECO:0000256" key="1">
    <source>
        <dbReference type="ARBA" id="ARBA00006226"/>
    </source>
</evidence>
<dbReference type="InterPro" id="IPR007712">
    <property type="entry name" value="RelE/ParE_toxin"/>
</dbReference>
<accession>A0A2T5GXV4</accession>
<dbReference type="Gene3D" id="3.30.2310.20">
    <property type="entry name" value="RelE-like"/>
    <property type="match status" value="1"/>
</dbReference>
<dbReference type="InterPro" id="IPR051803">
    <property type="entry name" value="TA_system_RelE-like_toxin"/>
</dbReference>
<reference evidence="3 4" key="1">
    <citation type="submission" date="2018-04" db="EMBL/GenBank/DDBJ databases">
        <title>Genomic Encyclopedia of Archaeal and Bacterial Type Strains, Phase II (KMG-II): from individual species to whole genera.</title>
        <authorList>
            <person name="Goeker M."/>
        </authorList>
    </citation>
    <scope>NUCLEOTIDE SEQUENCE [LARGE SCALE GENOMIC DNA]</scope>
    <source>
        <strain evidence="3 4">DSM 100434</strain>
    </source>
</reference>
<dbReference type="RefSeq" id="WP_107818276.1">
    <property type="nucleotide sequence ID" value="NZ_QAOH01000047.1"/>
</dbReference>
<proteinExistence type="inferred from homology"/>
<dbReference type="InterPro" id="IPR035093">
    <property type="entry name" value="RelE/ParE_toxin_dom_sf"/>
</dbReference>
<dbReference type="PANTHER" id="PTHR33755:SF6">
    <property type="entry name" value="PLASMID STABILIZATION SYSTEM PROTEIN"/>
    <property type="match status" value="1"/>
</dbReference>
<sequence>MRLVWTKPASLDRKEIREYIAQDNPAAALALDELISEKASRLVDHPSLGRPGRVAGTRELVAHQNYILIYDMTQDLVRVLRVLHAARHWPPSRT</sequence>
<dbReference type="Proteomes" id="UP000244077">
    <property type="component" value="Unassembled WGS sequence"/>
</dbReference>
<organism evidence="3 4">
    <name type="scientific">Celeribacter persicus</name>
    <dbReference type="NCBI Taxonomy" id="1651082"/>
    <lineage>
        <taxon>Bacteria</taxon>
        <taxon>Pseudomonadati</taxon>
        <taxon>Pseudomonadota</taxon>
        <taxon>Alphaproteobacteria</taxon>
        <taxon>Rhodobacterales</taxon>
        <taxon>Roseobacteraceae</taxon>
        <taxon>Celeribacter</taxon>
    </lineage>
</organism>
<dbReference type="AlphaFoldDB" id="A0A2T5GXV4"/>
<dbReference type="NCBIfam" id="TIGR02385">
    <property type="entry name" value="RelE_StbE"/>
    <property type="match status" value="1"/>
</dbReference>
<evidence type="ECO:0000313" key="3">
    <source>
        <dbReference type="EMBL" id="PTQ64110.1"/>
    </source>
</evidence>